<gene>
    <name evidence="1" type="ORF">SK854_29820</name>
</gene>
<dbReference type="EMBL" id="JAXAVU010000012">
    <property type="protein sequence ID" value="MDX8146344.1"/>
    <property type="molecule type" value="Genomic_DNA"/>
</dbReference>
<reference evidence="1 2" key="1">
    <citation type="submission" date="2023-11" db="EMBL/GenBank/DDBJ databases">
        <title>Lentzea sokolovensis, sp. nov., Lentzea kristufkii, sp. nov., and Lentzea miocenensis, sp. nov., rare actinobacteria from Sokolov Coal Basin, Miocene lacustrine sediment, Czech Republic.</title>
        <authorList>
            <person name="Lara A."/>
            <person name="Kotroba L."/>
            <person name="Nouioui I."/>
            <person name="Neumann-Schaal M."/>
            <person name="Mast Y."/>
            <person name="Chronakova A."/>
        </authorList>
    </citation>
    <scope>NUCLEOTIDE SEQUENCE [LARGE SCALE GENOMIC DNA]</scope>
    <source>
        <strain evidence="1 2">BCCO 10_0061</strain>
    </source>
</reference>
<dbReference type="RefSeq" id="WP_319978435.1">
    <property type="nucleotide sequence ID" value="NZ_JAXAVU010000012.1"/>
</dbReference>
<organism evidence="1 2">
    <name type="scientific">Lentzea sokolovensis</name>
    <dbReference type="NCBI Taxonomy" id="3095429"/>
    <lineage>
        <taxon>Bacteria</taxon>
        <taxon>Bacillati</taxon>
        <taxon>Actinomycetota</taxon>
        <taxon>Actinomycetes</taxon>
        <taxon>Pseudonocardiales</taxon>
        <taxon>Pseudonocardiaceae</taxon>
        <taxon>Lentzea</taxon>
    </lineage>
</organism>
<sequence length="223" mass="23661">MTIAQSGGAVVPTQSHVPAGRPLWSLLEDAFVDEGAEHLTVHGRWGAIEIADTSPLVREALHRMSLGPVALENISALHENFVRWKSGSGPCLIWRKLKNTLDELGGCLVPSLGLNDGAGPILSLVAVARDAVFALPRIGNDDVVTMRPGTGIERLNGDQALTCPGRSYQVILHSAPATEIAKSLLHNESTIDQLAEALQVEKTLVADVVAYLAGADLVVAQRC</sequence>
<dbReference type="Proteomes" id="UP001285352">
    <property type="component" value="Unassembled WGS sequence"/>
</dbReference>
<accession>A0ABU4V519</accession>
<reference evidence="1 2" key="2">
    <citation type="submission" date="2023-11" db="EMBL/GenBank/DDBJ databases">
        <authorList>
            <person name="Lara A.C."/>
            <person name="Chronakova A."/>
        </authorList>
    </citation>
    <scope>NUCLEOTIDE SEQUENCE [LARGE SCALE GENOMIC DNA]</scope>
    <source>
        <strain evidence="1 2">BCCO 10_0061</strain>
    </source>
</reference>
<evidence type="ECO:0000313" key="2">
    <source>
        <dbReference type="Proteomes" id="UP001285352"/>
    </source>
</evidence>
<proteinExistence type="predicted"/>
<keyword evidence="2" id="KW-1185">Reference proteome</keyword>
<protein>
    <submittedName>
        <fullName evidence="1">Uncharacterized protein</fullName>
    </submittedName>
</protein>
<comment type="caution">
    <text evidence="1">The sequence shown here is derived from an EMBL/GenBank/DDBJ whole genome shotgun (WGS) entry which is preliminary data.</text>
</comment>
<name>A0ABU4V519_9PSEU</name>
<evidence type="ECO:0000313" key="1">
    <source>
        <dbReference type="EMBL" id="MDX8146344.1"/>
    </source>
</evidence>